<dbReference type="EMBL" id="KK104480">
    <property type="protein sequence ID" value="KIY93850.1"/>
    <property type="molecule type" value="Genomic_DNA"/>
</dbReference>
<evidence type="ECO:0000259" key="3">
    <source>
        <dbReference type="PROSITE" id="PS50056"/>
    </source>
</evidence>
<dbReference type="KEGG" id="mng:MNEG_14111"/>
<protein>
    <submittedName>
        <fullName evidence="4">Protein tyrosine phosphatase domain containing 1</fullName>
        <ecNumber evidence="4">3.1.3.48</ecNumber>
    </submittedName>
</protein>
<evidence type="ECO:0000256" key="1">
    <source>
        <dbReference type="ARBA" id="ARBA00022801"/>
    </source>
</evidence>
<dbReference type="PROSITE" id="PS50056">
    <property type="entry name" value="TYR_PHOSPHATASE_2"/>
    <property type="match status" value="1"/>
</dbReference>
<dbReference type="InterPro" id="IPR057023">
    <property type="entry name" value="PTP-SAK"/>
</dbReference>
<dbReference type="InterPro" id="IPR000387">
    <property type="entry name" value="Tyr_Pase_dom"/>
</dbReference>
<dbReference type="FunFam" id="3.90.190.10:FF:000157">
    <property type="entry name" value="Protein-tyrosine phosphatase"/>
    <property type="match status" value="1"/>
</dbReference>
<dbReference type="InterPro" id="IPR003595">
    <property type="entry name" value="Tyr_Pase_cat"/>
</dbReference>
<reference evidence="4 5" key="1">
    <citation type="journal article" date="2013" name="BMC Genomics">
        <title>Reconstruction of the lipid metabolism for the microalga Monoraphidium neglectum from its genome sequence reveals characteristics suitable for biofuel production.</title>
        <authorList>
            <person name="Bogen C."/>
            <person name="Al-Dilaimi A."/>
            <person name="Albersmeier A."/>
            <person name="Wichmann J."/>
            <person name="Grundmann M."/>
            <person name="Rupp O."/>
            <person name="Lauersen K.J."/>
            <person name="Blifernez-Klassen O."/>
            <person name="Kalinowski J."/>
            <person name="Goesmann A."/>
            <person name="Mussgnug J.H."/>
            <person name="Kruse O."/>
        </authorList>
    </citation>
    <scope>NUCLEOTIDE SEQUENCE [LARGE SCALE GENOMIC DNA]</scope>
    <source>
        <strain evidence="4 5">SAG 48.87</strain>
    </source>
</reference>
<dbReference type="AlphaFoldDB" id="A0A0D2MFG9"/>
<feature type="domain" description="Tyrosine specific protein phosphatases" evidence="3">
    <location>
        <begin position="114"/>
        <end position="185"/>
    </location>
</feature>
<dbReference type="PANTHER" id="PTHR23339">
    <property type="entry name" value="TYROSINE SPECIFIC PROTEIN PHOSPHATASE AND DUAL SPECIFICITY PROTEIN PHOSPHATASE"/>
    <property type="match status" value="1"/>
</dbReference>
<dbReference type="OrthoDB" id="2017893at2759"/>
<dbReference type="InterPro" id="IPR029021">
    <property type="entry name" value="Prot-tyrosine_phosphatase-like"/>
</dbReference>
<evidence type="ECO:0000313" key="5">
    <source>
        <dbReference type="Proteomes" id="UP000054498"/>
    </source>
</evidence>
<organism evidence="4 5">
    <name type="scientific">Monoraphidium neglectum</name>
    <dbReference type="NCBI Taxonomy" id="145388"/>
    <lineage>
        <taxon>Eukaryota</taxon>
        <taxon>Viridiplantae</taxon>
        <taxon>Chlorophyta</taxon>
        <taxon>core chlorophytes</taxon>
        <taxon>Chlorophyceae</taxon>
        <taxon>CS clade</taxon>
        <taxon>Sphaeropleales</taxon>
        <taxon>Selenastraceae</taxon>
        <taxon>Monoraphidium</taxon>
    </lineage>
</organism>
<dbReference type="STRING" id="145388.A0A0D2MFG9"/>
<dbReference type="Gene3D" id="3.90.190.10">
    <property type="entry name" value="Protein tyrosine phosphatase superfamily"/>
    <property type="match status" value="1"/>
</dbReference>
<gene>
    <name evidence="4" type="ORF">MNEG_14111</name>
</gene>
<feature type="region of interest" description="Disordered" evidence="2">
    <location>
        <begin position="227"/>
        <end position="247"/>
    </location>
</feature>
<dbReference type="SMART" id="SM00404">
    <property type="entry name" value="PTPc_motif"/>
    <property type="match status" value="1"/>
</dbReference>
<proteinExistence type="predicted"/>
<feature type="region of interest" description="Disordered" evidence="2">
    <location>
        <begin position="282"/>
        <end position="308"/>
    </location>
</feature>
<dbReference type="InterPro" id="IPR050561">
    <property type="entry name" value="PTP"/>
</dbReference>
<evidence type="ECO:0000256" key="2">
    <source>
        <dbReference type="SAM" id="MobiDB-lite"/>
    </source>
</evidence>
<evidence type="ECO:0000313" key="4">
    <source>
        <dbReference type="EMBL" id="KIY93850.1"/>
    </source>
</evidence>
<sequence length="404" mass="42323">MARPWQDNVEKFDVVAQFKNHNIGLIINLQEAQAALSTAGQPPSRVAPGWLALAGSFDAIERWPPQGVRGAAVGEHAECGPGNLPCCGFTYNPELFMVARIGFVNLSWRDMGVPTLDKMMDIVMQHCTAVEGRRVAIHCHAGLGRTGLAAACFLVFTREAPSAAAAVTAVRAARPGALQTPAQVLFVSIFEQYLSHLRCAFRAADPSKLFLGRESFFVARTSQALRRTQSSRGSSGGGGGGGGSFGRGSDAAAAAEAALLAAADPVSAAAALGPVAISPVAPADAGASSDPGGPAPPQQQQQQQQHPAPGFVMHARRLSGGGGSMKLLCNPLDAIKEDDRPMHIITTEMAVTEVYGDGLTIIRAAPGCRDAAERPLKLEQALAAPGEKELGLDARLPWTEKFQH</sequence>
<keyword evidence="5" id="KW-1185">Reference proteome</keyword>
<dbReference type="Proteomes" id="UP000054498">
    <property type="component" value="Unassembled WGS sequence"/>
</dbReference>
<keyword evidence="1 4" id="KW-0378">Hydrolase</keyword>
<dbReference type="SUPFAM" id="SSF52799">
    <property type="entry name" value="(Phosphotyrosine protein) phosphatases II"/>
    <property type="match status" value="1"/>
</dbReference>
<dbReference type="EC" id="3.1.3.48" evidence="4"/>
<name>A0A0D2MFG9_9CHLO</name>
<dbReference type="RefSeq" id="XP_013892870.1">
    <property type="nucleotide sequence ID" value="XM_014037416.1"/>
</dbReference>
<dbReference type="GeneID" id="25731641"/>
<dbReference type="Pfam" id="PF22784">
    <property type="entry name" value="PTP-SAK"/>
    <property type="match status" value="1"/>
</dbReference>
<dbReference type="InterPro" id="IPR016130">
    <property type="entry name" value="Tyr_Pase_AS"/>
</dbReference>
<dbReference type="PROSITE" id="PS00383">
    <property type="entry name" value="TYR_PHOSPHATASE_1"/>
    <property type="match status" value="1"/>
</dbReference>
<accession>A0A0D2MFG9</accession>
<dbReference type="GO" id="GO:0004725">
    <property type="term" value="F:protein tyrosine phosphatase activity"/>
    <property type="evidence" value="ECO:0007669"/>
    <property type="project" value="UniProtKB-EC"/>
</dbReference>
<feature type="compositionally biased region" description="Gly residues" evidence="2">
    <location>
        <begin position="234"/>
        <end position="246"/>
    </location>
</feature>